<keyword evidence="6 8" id="KW-0472">Membrane</keyword>
<keyword evidence="11" id="KW-1185">Reference proteome</keyword>
<evidence type="ECO:0000256" key="1">
    <source>
        <dbReference type="ARBA" id="ARBA00004571"/>
    </source>
</evidence>
<evidence type="ECO:0000256" key="8">
    <source>
        <dbReference type="PROSITE-ProRule" id="PRU01360"/>
    </source>
</evidence>
<protein>
    <submittedName>
        <fullName evidence="10">Colicin I receptor</fullName>
    </submittedName>
</protein>
<dbReference type="InterPro" id="IPR012910">
    <property type="entry name" value="Plug_dom"/>
</dbReference>
<evidence type="ECO:0000256" key="3">
    <source>
        <dbReference type="ARBA" id="ARBA00022452"/>
    </source>
</evidence>
<keyword evidence="2 8" id="KW-0813">Transport</keyword>
<evidence type="ECO:0000313" key="11">
    <source>
        <dbReference type="Proteomes" id="UP000789803"/>
    </source>
</evidence>
<dbReference type="EMBL" id="CAJHOF010000007">
    <property type="protein sequence ID" value="CAD7288327.1"/>
    <property type="molecule type" value="Genomic_DNA"/>
</dbReference>
<dbReference type="Pfam" id="PF07715">
    <property type="entry name" value="Plug"/>
    <property type="match status" value="1"/>
</dbReference>
<dbReference type="InterPro" id="IPR037066">
    <property type="entry name" value="Plug_dom_sf"/>
</dbReference>
<dbReference type="PANTHER" id="PTHR30069:SF29">
    <property type="entry name" value="HEMOGLOBIN AND HEMOGLOBIN-HAPTOGLOBIN-BINDING PROTEIN 1-RELATED"/>
    <property type="match status" value="1"/>
</dbReference>
<dbReference type="SUPFAM" id="SSF56935">
    <property type="entry name" value="Porins"/>
    <property type="match status" value="1"/>
</dbReference>
<keyword evidence="5" id="KW-0732">Signal</keyword>
<comment type="similarity">
    <text evidence="8">Belongs to the TonB-dependent receptor family.</text>
</comment>
<evidence type="ECO:0000256" key="2">
    <source>
        <dbReference type="ARBA" id="ARBA00022448"/>
    </source>
</evidence>
<feature type="domain" description="TonB-dependent receptor plug" evidence="9">
    <location>
        <begin position="38"/>
        <end position="139"/>
    </location>
</feature>
<evidence type="ECO:0000256" key="6">
    <source>
        <dbReference type="ARBA" id="ARBA00023136"/>
    </source>
</evidence>
<gene>
    <name evidence="10" type="primary">cirA</name>
    <name evidence="10" type="ORF">LMG7974_00950</name>
</gene>
<accession>A0ABM8Q678</accession>
<dbReference type="InterPro" id="IPR036942">
    <property type="entry name" value="Beta-barrel_TonB_sf"/>
</dbReference>
<comment type="caution">
    <text evidence="10">The sequence shown here is derived from an EMBL/GenBank/DDBJ whole genome shotgun (WGS) entry which is preliminary data.</text>
</comment>
<dbReference type="Gene3D" id="2.40.170.20">
    <property type="entry name" value="TonB-dependent receptor, beta-barrel domain"/>
    <property type="match status" value="1"/>
</dbReference>
<reference evidence="10 11" key="1">
    <citation type="submission" date="2020-11" db="EMBL/GenBank/DDBJ databases">
        <authorList>
            <person name="Peeters C."/>
        </authorList>
    </citation>
    <scope>NUCLEOTIDE SEQUENCE [LARGE SCALE GENOMIC DNA]</scope>
    <source>
        <strain evidence="10 11">LMG 7974</strain>
    </source>
</reference>
<dbReference type="RefSeq" id="WP_229932751.1">
    <property type="nucleotide sequence ID" value="NZ_CAJHOF010000007.1"/>
</dbReference>
<dbReference type="Gene3D" id="2.170.130.10">
    <property type="entry name" value="TonB-dependent receptor, plug domain"/>
    <property type="match status" value="1"/>
</dbReference>
<proteinExistence type="inferred from homology"/>
<keyword evidence="4 8" id="KW-0812">Transmembrane</keyword>
<evidence type="ECO:0000256" key="5">
    <source>
        <dbReference type="ARBA" id="ARBA00022729"/>
    </source>
</evidence>
<dbReference type="CDD" id="cd01347">
    <property type="entry name" value="ligand_gated_channel"/>
    <property type="match status" value="1"/>
</dbReference>
<dbReference type="PROSITE" id="PS52016">
    <property type="entry name" value="TONB_DEPENDENT_REC_3"/>
    <property type="match status" value="1"/>
</dbReference>
<comment type="subcellular location">
    <subcellularLocation>
        <location evidence="1 8">Cell outer membrane</location>
        <topology evidence="1 8">Multi-pass membrane protein</topology>
    </subcellularLocation>
</comment>
<evidence type="ECO:0000256" key="7">
    <source>
        <dbReference type="ARBA" id="ARBA00023237"/>
    </source>
</evidence>
<keyword evidence="7 8" id="KW-0998">Cell outer membrane</keyword>
<sequence>MKKFVLIGMAGLAIYAADTFRLGVVEVRANENGYKNSDLSVANIYQDDMSKNNIKDIPQIARIAPGVYLQKQGSRAEHNINVRGFNSRRVPVFIDGIPVYVPYDANMDLGRFSTFDVSRVDISKGFNSVLYRPNTLGGAINIVSKRPSKELEGQLRYGVRFGSSKDTFANDVSFDIATKQELFYIQLGGSYMDTKGIQLSKDYKRYPASDEDGKSADNSGKTDKKISLKLGYTPNQTDEYVLAFVLQKAQKDQPFYAGRYEDAAKKYWRWPQWDKQSVYLLTHTAFDNVYLKTKSYYDTFENKLNAYDDTTLKTQNKNFAFNSKYEDYSAGFGAEIGYDGDKNSIKLSTNYKYDVHKEQNLATPNKTAEPKQTYKDMTYSFGVENTYAISDATRVILAMSYDIKDAKKAQDYGEYIKKSEYVMYDFEVSKQTAFNYQTALRHSFSGDDELSISYAKKSYFASMKERYTKGLPRKNKEEKIPNPFLKPEIAHHYEIAYGKNFGDSVRLDSALFYSNVKNSIAQVSIGNKKLQNKNHDDARYAGLELSLSYMTDSLDIGANYTYMSAKYKNKPDKIYDISKHKGFLWTDVKILPSLSLYLSWELSSYRYSSLGLNGYVKTAGFGVGNAKFIYAPIKSLVLEAGVMNVFDKNYAYDDGYYEEGRVFFSNVTYKF</sequence>
<organism evidence="10 11">
    <name type="scientific">Campylobacter majalis</name>
    <dbReference type="NCBI Taxonomy" id="2790656"/>
    <lineage>
        <taxon>Bacteria</taxon>
        <taxon>Pseudomonadati</taxon>
        <taxon>Campylobacterota</taxon>
        <taxon>Epsilonproteobacteria</taxon>
        <taxon>Campylobacterales</taxon>
        <taxon>Campylobacteraceae</taxon>
        <taxon>Campylobacter</taxon>
    </lineage>
</organism>
<dbReference type="PANTHER" id="PTHR30069">
    <property type="entry name" value="TONB-DEPENDENT OUTER MEMBRANE RECEPTOR"/>
    <property type="match status" value="1"/>
</dbReference>
<evidence type="ECO:0000256" key="4">
    <source>
        <dbReference type="ARBA" id="ARBA00022692"/>
    </source>
</evidence>
<evidence type="ECO:0000313" key="10">
    <source>
        <dbReference type="EMBL" id="CAD7288327.1"/>
    </source>
</evidence>
<dbReference type="InterPro" id="IPR039426">
    <property type="entry name" value="TonB-dep_rcpt-like"/>
</dbReference>
<dbReference type="Proteomes" id="UP000789803">
    <property type="component" value="Unassembled WGS sequence"/>
</dbReference>
<keyword evidence="10" id="KW-0675">Receptor</keyword>
<evidence type="ECO:0000259" key="9">
    <source>
        <dbReference type="Pfam" id="PF07715"/>
    </source>
</evidence>
<keyword evidence="3 8" id="KW-1134">Transmembrane beta strand</keyword>
<name>A0ABM8Q678_9BACT</name>